<sequence>MYELDKARFGSFVAQLRKEKGLTQKALAQQLFISDKAVSKWETGVSVPDTALLIPLAEALGVTVTELLQCRRQPMDVPLKPEAVEQVVKTAVLYGEEKPRRAWRTMGRWPLWYGLSLVLGAAGLWANWYFGTDMEALWAPVILGAFFGAYFCFFVRTNLPPFYDQYRLGMVQDGMIRMNIPGVSFNNRNWPHIITVVRCWACLTMVLLPLVALGIWALAPAAWTQLALAVVLVLTLGGLFVPLIITGRRWA</sequence>
<evidence type="ECO:0000313" key="4">
    <source>
        <dbReference type="EMBL" id="HIQ69187.1"/>
    </source>
</evidence>
<feature type="transmembrane region" description="Helical" evidence="2">
    <location>
        <begin position="136"/>
        <end position="155"/>
    </location>
</feature>
<name>A0A9D1CNB1_9FIRM</name>
<accession>A0A9D1CNB1</accession>
<dbReference type="EMBL" id="DVFN01000034">
    <property type="protein sequence ID" value="HIQ69187.1"/>
    <property type="molecule type" value="Genomic_DNA"/>
</dbReference>
<keyword evidence="2" id="KW-1133">Transmembrane helix</keyword>
<keyword evidence="1" id="KW-0238">DNA-binding</keyword>
<dbReference type="SUPFAM" id="SSF47413">
    <property type="entry name" value="lambda repressor-like DNA-binding domains"/>
    <property type="match status" value="1"/>
</dbReference>
<evidence type="ECO:0000313" key="5">
    <source>
        <dbReference type="Proteomes" id="UP000886874"/>
    </source>
</evidence>
<keyword evidence="2" id="KW-0472">Membrane</keyword>
<feature type="transmembrane region" description="Helical" evidence="2">
    <location>
        <begin position="110"/>
        <end position="130"/>
    </location>
</feature>
<evidence type="ECO:0000259" key="3">
    <source>
        <dbReference type="PROSITE" id="PS50943"/>
    </source>
</evidence>
<dbReference type="SMART" id="SM00530">
    <property type="entry name" value="HTH_XRE"/>
    <property type="match status" value="1"/>
</dbReference>
<feature type="domain" description="HTH cro/C1-type" evidence="3">
    <location>
        <begin position="13"/>
        <end position="67"/>
    </location>
</feature>
<protein>
    <submittedName>
        <fullName evidence="4">Helix-turn-helix transcriptional regulator</fullName>
    </submittedName>
</protein>
<dbReference type="Pfam" id="PF01381">
    <property type="entry name" value="HTH_3"/>
    <property type="match status" value="1"/>
</dbReference>
<evidence type="ECO:0000256" key="1">
    <source>
        <dbReference type="ARBA" id="ARBA00023125"/>
    </source>
</evidence>
<feature type="transmembrane region" description="Helical" evidence="2">
    <location>
        <begin position="225"/>
        <end position="245"/>
    </location>
</feature>
<evidence type="ECO:0000256" key="2">
    <source>
        <dbReference type="SAM" id="Phobius"/>
    </source>
</evidence>
<dbReference type="Proteomes" id="UP000886874">
    <property type="component" value="Unassembled WGS sequence"/>
</dbReference>
<dbReference type="InterPro" id="IPR010982">
    <property type="entry name" value="Lambda_DNA-bd_dom_sf"/>
</dbReference>
<comment type="caution">
    <text evidence="4">The sequence shown here is derived from an EMBL/GenBank/DDBJ whole genome shotgun (WGS) entry which is preliminary data.</text>
</comment>
<reference evidence="4" key="1">
    <citation type="submission" date="2020-10" db="EMBL/GenBank/DDBJ databases">
        <authorList>
            <person name="Gilroy R."/>
        </authorList>
    </citation>
    <scope>NUCLEOTIDE SEQUENCE</scope>
    <source>
        <strain evidence="4">ChiSjej2B20-13462</strain>
    </source>
</reference>
<dbReference type="GO" id="GO:0003677">
    <property type="term" value="F:DNA binding"/>
    <property type="evidence" value="ECO:0007669"/>
    <property type="project" value="UniProtKB-KW"/>
</dbReference>
<feature type="transmembrane region" description="Helical" evidence="2">
    <location>
        <begin position="197"/>
        <end position="219"/>
    </location>
</feature>
<dbReference type="PROSITE" id="PS50943">
    <property type="entry name" value="HTH_CROC1"/>
    <property type="match status" value="1"/>
</dbReference>
<dbReference type="PANTHER" id="PTHR46558:SF11">
    <property type="entry name" value="HTH-TYPE TRANSCRIPTIONAL REGULATOR XRE"/>
    <property type="match status" value="1"/>
</dbReference>
<gene>
    <name evidence="4" type="ORF">IAA67_02495</name>
</gene>
<reference evidence="4" key="2">
    <citation type="journal article" date="2021" name="PeerJ">
        <title>Extensive microbial diversity within the chicken gut microbiome revealed by metagenomics and culture.</title>
        <authorList>
            <person name="Gilroy R."/>
            <person name="Ravi A."/>
            <person name="Getino M."/>
            <person name="Pursley I."/>
            <person name="Horton D.L."/>
            <person name="Alikhan N.F."/>
            <person name="Baker D."/>
            <person name="Gharbi K."/>
            <person name="Hall N."/>
            <person name="Watson M."/>
            <person name="Adriaenssens E.M."/>
            <person name="Foster-Nyarko E."/>
            <person name="Jarju S."/>
            <person name="Secka A."/>
            <person name="Antonio M."/>
            <person name="Oren A."/>
            <person name="Chaudhuri R.R."/>
            <person name="La Ragione R."/>
            <person name="Hildebrand F."/>
            <person name="Pallen M.J."/>
        </authorList>
    </citation>
    <scope>NUCLEOTIDE SEQUENCE</scope>
    <source>
        <strain evidence="4">ChiSjej2B20-13462</strain>
    </source>
</reference>
<dbReference type="InterPro" id="IPR001387">
    <property type="entry name" value="Cro/C1-type_HTH"/>
</dbReference>
<dbReference type="PANTHER" id="PTHR46558">
    <property type="entry name" value="TRACRIPTIONAL REGULATORY PROTEIN-RELATED-RELATED"/>
    <property type="match status" value="1"/>
</dbReference>
<dbReference type="CDD" id="cd00093">
    <property type="entry name" value="HTH_XRE"/>
    <property type="match status" value="1"/>
</dbReference>
<organism evidence="4 5">
    <name type="scientific">Candidatus Avoscillospira stercorigallinarum</name>
    <dbReference type="NCBI Taxonomy" id="2840708"/>
    <lineage>
        <taxon>Bacteria</taxon>
        <taxon>Bacillati</taxon>
        <taxon>Bacillota</taxon>
        <taxon>Clostridia</taxon>
        <taxon>Eubacteriales</taxon>
        <taxon>Oscillospiraceae</taxon>
        <taxon>Oscillospiraceae incertae sedis</taxon>
        <taxon>Candidatus Avoscillospira</taxon>
    </lineage>
</organism>
<keyword evidence="2" id="KW-0812">Transmembrane</keyword>
<proteinExistence type="predicted"/>
<dbReference type="Gene3D" id="1.10.260.40">
    <property type="entry name" value="lambda repressor-like DNA-binding domains"/>
    <property type="match status" value="1"/>
</dbReference>
<dbReference type="AlphaFoldDB" id="A0A9D1CNB1"/>